<comment type="catalytic activity">
    <reaction evidence="8">
        <text>N-terminal S-1,2-diacyl-sn-glyceryl-L-cysteinyl-[lipoprotein] + a glycerophospholipid = N-acyl-S-1,2-diacyl-sn-glyceryl-L-cysteinyl-[lipoprotein] + a 2-acyl-sn-glycero-3-phospholipid + H(+)</text>
        <dbReference type="Rhea" id="RHEA:48228"/>
        <dbReference type="Rhea" id="RHEA-COMP:14681"/>
        <dbReference type="Rhea" id="RHEA-COMP:14684"/>
        <dbReference type="ChEBI" id="CHEBI:15378"/>
        <dbReference type="ChEBI" id="CHEBI:136912"/>
        <dbReference type="ChEBI" id="CHEBI:140656"/>
        <dbReference type="ChEBI" id="CHEBI:140657"/>
        <dbReference type="ChEBI" id="CHEBI:140660"/>
        <dbReference type="EC" id="2.3.1.269"/>
    </reaction>
</comment>
<dbReference type="InterPro" id="IPR036526">
    <property type="entry name" value="C-N_Hydrolase_sf"/>
</dbReference>
<dbReference type="Pfam" id="PF00795">
    <property type="entry name" value="CN_hydrolase"/>
    <property type="match status" value="1"/>
</dbReference>
<dbReference type="InterPro" id="IPR004563">
    <property type="entry name" value="Apolipo_AcylTrfase"/>
</dbReference>
<reference evidence="10 11" key="1">
    <citation type="submission" date="2018-07" db="EMBL/GenBank/DDBJ databases">
        <title>Microbacterium endoborsara sp. nov., a novel actinobacterium isolated from Borszczowia aralocaspica.</title>
        <authorList>
            <person name="An D."/>
        </authorList>
    </citation>
    <scope>NUCLEOTIDE SEQUENCE [LARGE SCALE GENOMIC DNA]</scope>
    <source>
        <strain evidence="10 11">C1.15228</strain>
    </source>
</reference>
<feature type="transmembrane region" description="Helical" evidence="8">
    <location>
        <begin position="62"/>
        <end position="84"/>
    </location>
</feature>
<dbReference type="EMBL" id="QORO01000001">
    <property type="protein sequence ID" value="RCK61822.1"/>
    <property type="molecule type" value="Genomic_DNA"/>
</dbReference>
<dbReference type="PANTHER" id="PTHR38686:SF1">
    <property type="entry name" value="APOLIPOPROTEIN N-ACYLTRANSFERASE"/>
    <property type="match status" value="1"/>
</dbReference>
<comment type="similarity">
    <text evidence="8">Belongs to the CN hydrolase family. Apolipoprotein N-acyltransferase subfamily.</text>
</comment>
<evidence type="ECO:0000313" key="10">
    <source>
        <dbReference type="EMBL" id="RCK61822.1"/>
    </source>
</evidence>
<dbReference type="Proteomes" id="UP000253508">
    <property type="component" value="Unassembled WGS sequence"/>
</dbReference>
<proteinExistence type="inferred from homology"/>
<dbReference type="Pfam" id="PF20154">
    <property type="entry name" value="LNT_N"/>
    <property type="match status" value="1"/>
</dbReference>
<dbReference type="EC" id="2.3.1.269" evidence="8"/>
<dbReference type="Gene3D" id="3.60.110.10">
    <property type="entry name" value="Carbon-nitrogen hydrolase"/>
    <property type="match status" value="1"/>
</dbReference>
<evidence type="ECO:0000259" key="9">
    <source>
        <dbReference type="PROSITE" id="PS50263"/>
    </source>
</evidence>
<organism evidence="10 11">
    <name type="scientific">Microbacterium sorbitolivorans</name>
    <dbReference type="NCBI Taxonomy" id="1867410"/>
    <lineage>
        <taxon>Bacteria</taxon>
        <taxon>Bacillati</taxon>
        <taxon>Actinomycetota</taxon>
        <taxon>Actinomycetes</taxon>
        <taxon>Micrococcales</taxon>
        <taxon>Microbacteriaceae</taxon>
        <taxon>Microbacterium</taxon>
    </lineage>
</organism>
<keyword evidence="6 8" id="KW-0472">Membrane</keyword>
<dbReference type="PANTHER" id="PTHR38686">
    <property type="entry name" value="APOLIPOPROTEIN N-ACYLTRANSFERASE"/>
    <property type="match status" value="1"/>
</dbReference>
<comment type="caution">
    <text evidence="10">The sequence shown here is derived from an EMBL/GenBank/DDBJ whole genome shotgun (WGS) entry which is preliminary data.</text>
</comment>
<name>A0A367Y9Y2_9MICO</name>
<dbReference type="GO" id="GO:0016410">
    <property type="term" value="F:N-acyltransferase activity"/>
    <property type="evidence" value="ECO:0007669"/>
    <property type="project" value="UniProtKB-UniRule"/>
</dbReference>
<evidence type="ECO:0000256" key="3">
    <source>
        <dbReference type="ARBA" id="ARBA00022679"/>
    </source>
</evidence>
<evidence type="ECO:0000256" key="8">
    <source>
        <dbReference type="HAMAP-Rule" id="MF_01148"/>
    </source>
</evidence>
<comment type="pathway">
    <text evidence="8">Protein modification; lipoprotein biosynthesis (N-acyl transfer).</text>
</comment>
<evidence type="ECO:0000256" key="7">
    <source>
        <dbReference type="ARBA" id="ARBA00023315"/>
    </source>
</evidence>
<dbReference type="CDD" id="cd07571">
    <property type="entry name" value="ALP_N-acyl_transferase"/>
    <property type="match status" value="1"/>
</dbReference>
<dbReference type="SUPFAM" id="SSF56317">
    <property type="entry name" value="Carbon-nitrogen hydrolase"/>
    <property type="match status" value="1"/>
</dbReference>
<feature type="transmembrane region" description="Helical" evidence="8">
    <location>
        <begin position="139"/>
        <end position="158"/>
    </location>
</feature>
<dbReference type="GO" id="GO:0005886">
    <property type="term" value="C:plasma membrane"/>
    <property type="evidence" value="ECO:0007669"/>
    <property type="project" value="UniProtKB-SubCell"/>
</dbReference>
<evidence type="ECO:0000256" key="1">
    <source>
        <dbReference type="ARBA" id="ARBA00004651"/>
    </source>
</evidence>
<evidence type="ECO:0000256" key="5">
    <source>
        <dbReference type="ARBA" id="ARBA00022989"/>
    </source>
</evidence>
<keyword evidence="7 8" id="KW-0012">Acyltransferase</keyword>
<sequence>MLDVAYPAVGLWPAAFVAVVLTLMALRGRSVLGAILVGTVFGVVFFAIHLSWVGEFLGPLPWVALVGLEGALVAAGGIAIALAYRWTEKLGVRARFLVRPGLVAGLWSAREMVAGTWPYSGFPWARVATSQANGPFAEAVSWIGVDGVSFAIVAVCALTIECLWARRFRMLALPVSLACALALIPAFPTRQTGQMAIGWVQANGPSGYFDDRSPGEILELHEARSEALYGRGADLIVWPEGAVDSDPYQSPQTARRLDAVVRAADAPLLANAAVTRSGETYNTSFLWGTGDSVQFYDKRHPVPFGEYVPDRAFYERLVPGLVGLIQREYTAGRTEPVLDVDGVRIGVGICFDLIYDDVIRAGAEGGAEVYIFQTNNADFRGTDENLQQMAIARLRAFEAGRAVVNVSTTGTSQVVLPDGSVIDAAAPGESAASVSDVPLYAGRTPAVVIGSIPIAGLAVLAICTLISLGLVRLSNRSAATERKS</sequence>
<dbReference type="InterPro" id="IPR003010">
    <property type="entry name" value="C-N_Hydrolase"/>
</dbReference>
<keyword evidence="3 8" id="KW-0808">Transferase</keyword>
<feature type="transmembrane region" description="Helical" evidence="8">
    <location>
        <begin position="96"/>
        <end position="119"/>
    </location>
</feature>
<keyword evidence="4 8" id="KW-0812">Transmembrane</keyword>
<protein>
    <recommendedName>
        <fullName evidence="8">Apolipoprotein N-acyltransferase</fullName>
        <shortName evidence="8">ALP N-acyltransferase</shortName>
        <ecNumber evidence="8">2.3.1.269</ecNumber>
    </recommendedName>
</protein>
<keyword evidence="10" id="KW-0449">Lipoprotein</keyword>
<dbReference type="UniPathway" id="UPA00666"/>
<dbReference type="PROSITE" id="PS50263">
    <property type="entry name" value="CN_HYDROLASE"/>
    <property type="match status" value="1"/>
</dbReference>
<keyword evidence="2 8" id="KW-1003">Cell membrane</keyword>
<evidence type="ECO:0000256" key="2">
    <source>
        <dbReference type="ARBA" id="ARBA00022475"/>
    </source>
</evidence>
<dbReference type="OrthoDB" id="9804277at2"/>
<comment type="function">
    <text evidence="8">Catalyzes the phospholipid dependent N-acylation of the N-terminal cysteine of apolipoprotein, the last step in lipoprotein maturation.</text>
</comment>
<evidence type="ECO:0000256" key="6">
    <source>
        <dbReference type="ARBA" id="ARBA00023136"/>
    </source>
</evidence>
<feature type="domain" description="CN hydrolase" evidence="9">
    <location>
        <begin position="195"/>
        <end position="439"/>
    </location>
</feature>
<dbReference type="AlphaFoldDB" id="A0A367Y9Y2"/>
<keyword evidence="11" id="KW-1185">Reference proteome</keyword>
<feature type="transmembrane region" description="Helical" evidence="8">
    <location>
        <begin position="6"/>
        <end position="26"/>
    </location>
</feature>
<dbReference type="NCBIfam" id="TIGR00546">
    <property type="entry name" value="lnt"/>
    <property type="match status" value="1"/>
</dbReference>
<gene>
    <name evidence="8 10" type="primary">lnt</name>
    <name evidence="10" type="ORF">DTO57_04180</name>
</gene>
<keyword evidence="5 8" id="KW-1133">Transmembrane helix</keyword>
<feature type="transmembrane region" description="Helical" evidence="8">
    <location>
        <begin position="31"/>
        <end position="50"/>
    </location>
</feature>
<dbReference type="HAMAP" id="MF_01148">
    <property type="entry name" value="Lnt"/>
    <property type="match status" value="1"/>
</dbReference>
<dbReference type="GO" id="GO:0042158">
    <property type="term" value="P:lipoprotein biosynthetic process"/>
    <property type="evidence" value="ECO:0007669"/>
    <property type="project" value="UniProtKB-UniRule"/>
</dbReference>
<feature type="transmembrane region" description="Helical" evidence="8">
    <location>
        <begin position="452"/>
        <end position="473"/>
    </location>
</feature>
<dbReference type="InterPro" id="IPR045378">
    <property type="entry name" value="LNT_N"/>
</dbReference>
<accession>A0A367Y9Y2</accession>
<evidence type="ECO:0000256" key="4">
    <source>
        <dbReference type="ARBA" id="ARBA00022692"/>
    </source>
</evidence>
<evidence type="ECO:0000313" key="11">
    <source>
        <dbReference type="Proteomes" id="UP000253508"/>
    </source>
</evidence>
<comment type="subcellular location">
    <subcellularLocation>
        <location evidence="1 8">Cell membrane</location>
        <topology evidence="1 8">Multi-pass membrane protein</topology>
    </subcellularLocation>
</comment>
<feature type="transmembrane region" description="Helical" evidence="8">
    <location>
        <begin position="170"/>
        <end position="187"/>
    </location>
</feature>